<keyword evidence="1" id="KW-0805">Transcription regulation</keyword>
<feature type="domain" description="HTH araC/xylS-type" evidence="4">
    <location>
        <begin position="255"/>
        <end position="352"/>
    </location>
</feature>
<dbReference type="SMART" id="SM00342">
    <property type="entry name" value="HTH_ARAC"/>
    <property type="match status" value="1"/>
</dbReference>
<dbReference type="InterPro" id="IPR018060">
    <property type="entry name" value="HTH_AraC"/>
</dbReference>
<evidence type="ECO:0000256" key="1">
    <source>
        <dbReference type="ARBA" id="ARBA00023015"/>
    </source>
</evidence>
<dbReference type="Pfam" id="PF12833">
    <property type="entry name" value="HTH_18"/>
    <property type="match status" value="1"/>
</dbReference>
<keyword evidence="3" id="KW-0804">Transcription</keyword>
<dbReference type="SUPFAM" id="SSF46689">
    <property type="entry name" value="Homeodomain-like"/>
    <property type="match status" value="1"/>
</dbReference>
<name>A0ABS3CSW4_9ALTE</name>
<dbReference type="RefSeq" id="WP_206592909.1">
    <property type="nucleotide sequence ID" value="NZ_JAFKCS010000002.1"/>
</dbReference>
<protein>
    <submittedName>
        <fullName evidence="5">Helix-turn-helix domain-containing protein</fullName>
    </submittedName>
</protein>
<evidence type="ECO:0000256" key="2">
    <source>
        <dbReference type="ARBA" id="ARBA00023125"/>
    </source>
</evidence>
<reference evidence="5 6" key="1">
    <citation type="submission" date="2021-03" db="EMBL/GenBank/DDBJ databases">
        <title>novel species isolated from a fishpond in China.</title>
        <authorList>
            <person name="Lu H."/>
            <person name="Cai Z."/>
        </authorList>
    </citation>
    <scope>NUCLEOTIDE SEQUENCE [LARGE SCALE GENOMIC DNA]</scope>
    <source>
        <strain evidence="5 6">Y57</strain>
    </source>
</reference>
<dbReference type="PROSITE" id="PS01124">
    <property type="entry name" value="HTH_ARAC_FAMILY_2"/>
    <property type="match status" value="1"/>
</dbReference>
<evidence type="ECO:0000259" key="4">
    <source>
        <dbReference type="PROSITE" id="PS01124"/>
    </source>
</evidence>
<dbReference type="EMBL" id="JAFKCS010000002">
    <property type="protein sequence ID" value="MBN7818739.1"/>
    <property type="molecule type" value="Genomic_DNA"/>
</dbReference>
<evidence type="ECO:0000313" key="6">
    <source>
        <dbReference type="Proteomes" id="UP000663992"/>
    </source>
</evidence>
<dbReference type="Gene3D" id="1.10.10.60">
    <property type="entry name" value="Homeodomain-like"/>
    <property type="match status" value="1"/>
</dbReference>
<organism evidence="5 6">
    <name type="scientific">Bowmanella yangjiangensis</name>
    <dbReference type="NCBI Taxonomy" id="2811230"/>
    <lineage>
        <taxon>Bacteria</taxon>
        <taxon>Pseudomonadati</taxon>
        <taxon>Pseudomonadota</taxon>
        <taxon>Gammaproteobacteria</taxon>
        <taxon>Alteromonadales</taxon>
        <taxon>Alteromonadaceae</taxon>
        <taxon>Bowmanella</taxon>
    </lineage>
</organism>
<evidence type="ECO:0000256" key="3">
    <source>
        <dbReference type="ARBA" id="ARBA00023163"/>
    </source>
</evidence>
<dbReference type="InterPro" id="IPR032687">
    <property type="entry name" value="AraC-type_N"/>
</dbReference>
<accession>A0ABS3CSW4</accession>
<keyword evidence="2" id="KW-0238">DNA-binding</keyword>
<dbReference type="Proteomes" id="UP000663992">
    <property type="component" value="Unassembled WGS sequence"/>
</dbReference>
<dbReference type="InterPro" id="IPR009057">
    <property type="entry name" value="Homeodomain-like_sf"/>
</dbReference>
<gene>
    <name evidence="5" type="ORF">J0A65_02625</name>
</gene>
<comment type="caution">
    <text evidence="5">The sequence shown here is derived from an EMBL/GenBank/DDBJ whole genome shotgun (WGS) entry which is preliminary data.</text>
</comment>
<dbReference type="PANTHER" id="PTHR47894:SF1">
    <property type="entry name" value="HTH-TYPE TRANSCRIPTIONAL REGULATOR VQSM"/>
    <property type="match status" value="1"/>
</dbReference>
<keyword evidence="6" id="KW-1185">Reference proteome</keyword>
<dbReference type="PANTHER" id="PTHR47894">
    <property type="entry name" value="HTH-TYPE TRANSCRIPTIONAL REGULATOR GADX"/>
    <property type="match status" value="1"/>
</dbReference>
<sequence>MLYFAQPSTMGCRFPVTEKQPFSPDLPMIRANAVSTLAQILSSAGMRLDEQLQKSGLSDATQLNIVDFLRILESFAVEVRDESLHMSKRPLLPGTNDHVLSNLGKCRSLQDALQELAASYNFIHGGAYNRVERRDRELLYIIDDRQFPYLDDSDPIHIRFNLDCVLLYVHGVVCSLGGHGAANSLIKVQSRADNGDNSVLQAAFSHLPLKFGAPCYVLHYQLDMADQPLQWQAPLTLSSVYNQLQFHLGQGNGDNNLVTKVRHLLEQGIQSQDAVAAELGYSVATLRRKLTESHSSFRQCREQVLNQEAKTLLAQQLALEDVAQRLHFSDARSFNRAFKTWNGVTPRDYIEKLQEEQ</sequence>
<dbReference type="Pfam" id="PF12625">
    <property type="entry name" value="Arabinose_bd"/>
    <property type="match status" value="1"/>
</dbReference>
<proteinExistence type="predicted"/>
<evidence type="ECO:0000313" key="5">
    <source>
        <dbReference type="EMBL" id="MBN7818739.1"/>
    </source>
</evidence>